<dbReference type="RefSeq" id="XP_014159279.1">
    <property type="nucleotide sequence ID" value="XM_014303804.1"/>
</dbReference>
<protein>
    <submittedName>
        <fullName evidence="1">Uncharacterized protein</fullName>
    </submittedName>
</protein>
<sequence>MGLYNDAAYDKDAEKYINAVVVKLKLKPGVKPTRQIYRTEDLVLQQVETENVLHSMLQERQRREMSIVSGLVQSGFCGGTSTRNPRVSKTTA</sequence>
<proteinExistence type="predicted"/>
<accession>A0A0L0G8L0</accession>
<reference evidence="1 2" key="1">
    <citation type="submission" date="2011-02" db="EMBL/GenBank/DDBJ databases">
        <title>The Genome Sequence of Sphaeroforma arctica JP610.</title>
        <authorList>
            <consortium name="The Broad Institute Genome Sequencing Platform"/>
            <person name="Russ C."/>
            <person name="Cuomo C."/>
            <person name="Young S.K."/>
            <person name="Zeng Q."/>
            <person name="Gargeya S."/>
            <person name="Alvarado L."/>
            <person name="Berlin A."/>
            <person name="Chapman S.B."/>
            <person name="Chen Z."/>
            <person name="Freedman E."/>
            <person name="Gellesch M."/>
            <person name="Goldberg J."/>
            <person name="Griggs A."/>
            <person name="Gujja S."/>
            <person name="Heilman E."/>
            <person name="Heiman D."/>
            <person name="Howarth C."/>
            <person name="Mehta T."/>
            <person name="Neiman D."/>
            <person name="Pearson M."/>
            <person name="Roberts A."/>
            <person name="Saif S."/>
            <person name="Shea T."/>
            <person name="Shenoy N."/>
            <person name="Sisk P."/>
            <person name="Stolte C."/>
            <person name="Sykes S."/>
            <person name="White J."/>
            <person name="Yandava C."/>
            <person name="Burger G."/>
            <person name="Gray M.W."/>
            <person name="Holland P.W.H."/>
            <person name="King N."/>
            <person name="Lang F.B.F."/>
            <person name="Roger A.J."/>
            <person name="Ruiz-Trillo I."/>
            <person name="Haas B."/>
            <person name="Nusbaum C."/>
            <person name="Birren B."/>
        </authorList>
    </citation>
    <scope>NUCLEOTIDE SEQUENCE [LARGE SCALE GENOMIC DNA]</scope>
    <source>
        <strain evidence="1 2">JP610</strain>
    </source>
</reference>
<gene>
    <name evidence="1" type="ORF">SARC_02435</name>
</gene>
<organism evidence="1 2">
    <name type="scientific">Sphaeroforma arctica JP610</name>
    <dbReference type="NCBI Taxonomy" id="667725"/>
    <lineage>
        <taxon>Eukaryota</taxon>
        <taxon>Ichthyosporea</taxon>
        <taxon>Ichthyophonida</taxon>
        <taxon>Sphaeroforma</taxon>
    </lineage>
</organism>
<dbReference type="EMBL" id="KQ241705">
    <property type="protein sequence ID" value="KNC85377.1"/>
    <property type="molecule type" value="Genomic_DNA"/>
</dbReference>
<dbReference type="Proteomes" id="UP000054560">
    <property type="component" value="Unassembled WGS sequence"/>
</dbReference>
<dbReference type="GeneID" id="25902939"/>
<keyword evidence="2" id="KW-1185">Reference proteome</keyword>
<evidence type="ECO:0000313" key="2">
    <source>
        <dbReference type="Proteomes" id="UP000054560"/>
    </source>
</evidence>
<dbReference type="AlphaFoldDB" id="A0A0L0G8L0"/>
<name>A0A0L0G8L0_9EUKA</name>
<evidence type="ECO:0000313" key="1">
    <source>
        <dbReference type="EMBL" id="KNC85377.1"/>
    </source>
</evidence>